<dbReference type="SUPFAM" id="SSF51569">
    <property type="entry name" value="Aldolase"/>
    <property type="match status" value="1"/>
</dbReference>
<evidence type="ECO:0000313" key="9">
    <source>
        <dbReference type="Proteomes" id="UP000722989"/>
    </source>
</evidence>
<evidence type="ECO:0000256" key="1">
    <source>
        <dbReference type="ARBA" id="ARBA00009405"/>
    </source>
</evidence>
<feature type="compositionally biased region" description="Low complexity" evidence="6">
    <location>
        <begin position="1"/>
        <end position="12"/>
    </location>
</feature>
<keyword evidence="4 8" id="KW-0456">Lyase</keyword>
<organism evidence="8 9">
    <name type="scientific">Planosporangium thailandense</name>
    <dbReference type="NCBI Taxonomy" id="765197"/>
    <lineage>
        <taxon>Bacteria</taxon>
        <taxon>Bacillati</taxon>
        <taxon>Actinomycetota</taxon>
        <taxon>Actinomycetes</taxon>
        <taxon>Micromonosporales</taxon>
        <taxon>Micromonosporaceae</taxon>
        <taxon>Planosporangium</taxon>
    </lineage>
</organism>
<dbReference type="Pfam" id="PF00682">
    <property type="entry name" value="HMGL-like"/>
    <property type="match status" value="1"/>
</dbReference>
<evidence type="ECO:0000256" key="3">
    <source>
        <dbReference type="ARBA" id="ARBA00022723"/>
    </source>
</evidence>
<reference evidence="8 9" key="1">
    <citation type="submission" date="2020-03" db="EMBL/GenBank/DDBJ databases">
        <title>WGS of the type strain of Planosporangium spp.</title>
        <authorList>
            <person name="Thawai C."/>
        </authorList>
    </citation>
    <scope>NUCLEOTIDE SEQUENCE [LARGE SCALE GENOMIC DNA]</scope>
    <source>
        <strain evidence="8 9">TBRC 5610</strain>
    </source>
</reference>
<dbReference type="InterPro" id="IPR002034">
    <property type="entry name" value="AIPM/Hcit_synth_CS"/>
</dbReference>
<dbReference type="InterPro" id="IPR013785">
    <property type="entry name" value="Aldolase_TIM"/>
</dbReference>
<keyword evidence="2 5" id="KW-0808">Transferase</keyword>
<protein>
    <submittedName>
        <fullName evidence="8">Hydroxymethylglutaryl-CoA lyase</fullName>
    </submittedName>
</protein>
<dbReference type="PANTHER" id="PTHR42738:SF7">
    <property type="entry name" value="HYDROXYMETHYLGLUTARYL-COA LYASE"/>
    <property type="match status" value="1"/>
</dbReference>
<gene>
    <name evidence="8" type="ORF">HC031_09600</name>
</gene>
<evidence type="ECO:0000256" key="2">
    <source>
        <dbReference type="ARBA" id="ARBA00022679"/>
    </source>
</evidence>
<name>A0ABX0XXJ8_9ACTN</name>
<evidence type="ECO:0000256" key="5">
    <source>
        <dbReference type="RuleBase" id="RU003523"/>
    </source>
</evidence>
<dbReference type="EMBL" id="JAATVY010000004">
    <property type="protein sequence ID" value="NJC69965.1"/>
    <property type="molecule type" value="Genomic_DNA"/>
</dbReference>
<dbReference type="InterPro" id="IPR043594">
    <property type="entry name" value="HMGL"/>
</dbReference>
<dbReference type="GO" id="GO:0016829">
    <property type="term" value="F:lyase activity"/>
    <property type="evidence" value="ECO:0007669"/>
    <property type="project" value="UniProtKB-KW"/>
</dbReference>
<keyword evidence="9" id="KW-1185">Reference proteome</keyword>
<dbReference type="Proteomes" id="UP000722989">
    <property type="component" value="Unassembled WGS sequence"/>
</dbReference>
<sequence>MARPRAGAAHHTGAGGGRAGRQGGRRPARRGNRVSADLDNLPGSIRIVEVGLRDGLQAVPEPLRTEDKVDLVYQLVEAGLREIEAVSFAHPKVLPQLADAAEVMAVVPRCGDVTYRGLVPNLRGAQRAADCGLDEIVVVVSADEEVSVRNQNRTVAQMLAELDGIGQVAADCGARLIVGVACAFFAPARGPVTNAETDRVVDAAVAAGAGGVYLAGTSGVEHPGEFAAGIARVRRRYPGLQVGVHLHDRNGFAMANALAAMAAGADWLEGSFAGLGGDLWFPGDPTVLGNAPVEDLLHLCASMGVETGVNLDRYLKVVDRVVALTGRPATSFVTRGGSRAQLARASWAVATRQATC</sequence>
<dbReference type="PANTHER" id="PTHR42738">
    <property type="entry name" value="HYDROXYMETHYLGLUTARYL-COA LYASE"/>
    <property type="match status" value="1"/>
</dbReference>
<feature type="compositionally biased region" description="Gly residues" evidence="6">
    <location>
        <begin position="13"/>
        <end position="22"/>
    </location>
</feature>
<comment type="similarity">
    <text evidence="1">Belongs to the HMG-CoA lyase family.</text>
</comment>
<dbReference type="Gene3D" id="3.20.20.70">
    <property type="entry name" value="Aldolase class I"/>
    <property type="match status" value="1"/>
</dbReference>
<comment type="similarity">
    <text evidence="5">Belongs to the alpha-IPM synthase/homocitrate synthase family.</text>
</comment>
<comment type="caution">
    <text evidence="8">The sequence shown here is derived from an EMBL/GenBank/DDBJ whole genome shotgun (WGS) entry which is preliminary data.</text>
</comment>
<accession>A0ABX0XXJ8</accession>
<keyword evidence="3" id="KW-0479">Metal-binding</keyword>
<evidence type="ECO:0000256" key="6">
    <source>
        <dbReference type="SAM" id="MobiDB-lite"/>
    </source>
</evidence>
<feature type="domain" description="Pyruvate carboxyltransferase" evidence="7">
    <location>
        <begin position="45"/>
        <end position="315"/>
    </location>
</feature>
<feature type="compositionally biased region" description="Basic residues" evidence="6">
    <location>
        <begin position="23"/>
        <end position="32"/>
    </location>
</feature>
<evidence type="ECO:0000313" key="8">
    <source>
        <dbReference type="EMBL" id="NJC69965.1"/>
    </source>
</evidence>
<dbReference type="PROSITE" id="PS50991">
    <property type="entry name" value="PYR_CT"/>
    <property type="match status" value="1"/>
</dbReference>
<feature type="region of interest" description="Disordered" evidence="6">
    <location>
        <begin position="1"/>
        <end position="37"/>
    </location>
</feature>
<dbReference type="PROSITE" id="PS00815">
    <property type="entry name" value="AIPM_HOMOCIT_SYNTH_1"/>
    <property type="match status" value="1"/>
</dbReference>
<evidence type="ECO:0000256" key="4">
    <source>
        <dbReference type="ARBA" id="ARBA00023239"/>
    </source>
</evidence>
<proteinExistence type="inferred from homology"/>
<dbReference type="InterPro" id="IPR000891">
    <property type="entry name" value="PYR_CT"/>
</dbReference>
<evidence type="ECO:0000259" key="7">
    <source>
        <dbReference type="PROSITE" id="PS50991"/>
    </source>
</evidence>